<proteinExistence type="predicted"/>
<organism evidence="1 2">
    <name type="scientific">Paraconexibacter antarcticus</name>
    <dbReference type="NCBI Taxonomy" id="2949664"/>
    <lineage>
        <taxon>Bacteria</taxon>
        <taxon>Bacillati</taxon>
        <taxon>Actinomycetota</taxon>
        <taxon>Thermoleophilia</taxon>
        <taxon>Solirubrobacterales</taxon>
        <taxon>Paraconexibacteraceae</taxon>
        <taxon>Paraconexibacter</taxon>
    </lineage>
</organism>
<dbReference type="RefSeq" id="WP_254570560.1">
    <property type="nucleotide sequence ID" value="NZ_CP098502.1"/>
</dbReference>
<accession>A0ABY5DSE7</accession>
<dbReference type="Proteomes" id="UP001056035">
    <property type="component" value="Chromosome"/>
</dbReference>
<gene>
    <name evidence="1" type="ORF">NBH00_21150</name>
</gene>
<protein>
    <submittedName>
        <fullName evidence="1">Uncharacterized protein</fullName>
    </submittedName>
</protein>
<evidence type="ECO:0000313" key="1">
    <source>
        <dbReference type="EMBL" id="UTI63839.1"/>
    </source>
</evidence>
<name>A0ABY5DSE7_9ACTN</name>
<evidence type="ECO:0000313" key="2">
    <source>
        <dbReference type="Proteomes" id="UP001056035"/>
    </source>
</evidence>
<dbReference type="EMBL" id="CP098502">
    <property type="protein sequence ID" value="UTI63839.1"/>
    <property type="molecule type" value="Genomic_DNA"/>
</dbReference>
<reference evidence="1 2" key="1">
    <citation type="submission" date="2022-06" db="EMBL/GenBank/DDBJ databases">
        <title>Paraconexibacter antarcticus.</title>
        <authorList>
            <person name="Kim C.S."/>
        </authorList>
    </citation>
    <scope>NUCLEOTIDE SEQUENCE [LARGE SCALE GENOMIC DNA]</scope>
    <source>
        <strain evidence="1 2">02-257</strain>
    </source>
</reference>
<sequence>MADRMLFIGWGDVARGREERALEVFDEALGILGRMEQDGRIEGFDVALLAPNAGLDGYMQVRGTAAQIAAVRDDPEFMRNTVDAGLVVDGLRHVEGFCNDGVARQMAMYAEAAGRVGQAA</sequence>
<keyword evidence="2" id="KW-1185">Reference proteome</keyword>